<gene>
    <name evidence="2" type="ORF">SAMN05660976_03794</name>
</gene>
<feature type="signal peptide" evidence="1">
    <location>
        <begin position="1"/>
        <end position="24"/>
    </location>
</feature>
<dbReference type="STRING" id="46177.SAMN05660976_03794"/>
<accession>A0A1H7UFE5</accession>
<dbReference type="InterPro" id="IPR006311">
    <property type="entry name" value="TAT_signal"/>
</dbReference>
<feature type="chain" id="PRO_5039669479" evidence="1">
    <location>
        <begin position="25"/>
        <end position="205"/>
    </location>
</feature>
<reference evidence="2 3" key="1">
    <citation type="submission" date="2016-10" db="EMBL/GenBank/DDBJ databases">
        <authorList>
            <person name="de Groot N.N."/>
        </authorList>
    </citation>
    <scope>NUCLEOTIDE SEQUENCE [LARGE SCALE GENOMIC DNA]</scope>
    <source>
        <strain evidence="2 3">DSM 43357</strain>
    </source>
</reference>
<evidence type="ECO:0000256" key="1">
    <source>
        <dbReference type="SAM" id="SignalP"/>
    </source>
</evidence>
<evidence type="ECO:0000313" key="2">
    <source>
        <dbReference type="EMBL" id="SEL95760.1"/>
    </source>
</evidence>
<keyword evidence="3" id="KW-1185">Reference proteome</keyword>
<protein>
    <submittedName>
        <fullName evidence="2">Uncharacterized protein</fullName>
    </submittedName>
</protein>
<dbReference type="AlphaFoldDB" id="A0A1H7UFE5"/>
<proteinExistence type="predicted"/>
<dbReference type="PROSITE" id="PS51318">
    <property type="entry name" value="TAT"/>
    <property type="match status" value="1"/>
</dbReference>
<evidence type="ECO:0000313" key="3">
    <source>
        <dbReference type="Proteomes" id="UP000198953"/>
    </source>
</evidence>
<organism evidence="2 3">
    <name type="scientific">Nonomuraea pusilla</name>
    <dbReference type="NCBI Taxonomy" id="46177"/>
    <lineage>
        <taxon>Bacteria</taxon>
        <taxon>Bacillati</taxon>
        <taxon>Actinomycetota</taxon>
        <taxon>Actinomycetes</taxon>
        <taxon>Streptosporangiales</taxon>
        <taxon>Streptosporangiaceae</taxon>
        <taxon>Nonomuraea</taxon>
    </lineage>
</organism>
<dbReference type="Proteomes" id="UP000198953">
    <property type="component" value="Unassembled WGS sequence"/>
</dbReference>
<dbReference type="EMBL" id="FOBF01000008">
    <property type="protein sequence ID" value="SEL95760.1"/>
    <property type="molecule type" value="Genomic_DNA"/>
</dbReference>
<name>A0A1H7UFE5_9ACTN</name>
<keyword evidence="1" id="KW-0732">Signal</keyword>
<sequence length="205" mass="21171">MPVNPARGPGISVCVMTSMRGLLAAGAAGAVILTSGAAAQAATAATASTSGAAALTGAAGSAIPDFKPPKTFGTTFQPDPGHDFTKGIHSRRDGILRGWITTVRGGTAEYVPIKWKKGTVTEGQFVGPAEGDAMAYASPIAKDVVFLSAFGCKTMGSMTVDRNTGLGAKRCARSVLIKRHAKMRMPSLITVYKGKIVKVQEIYTP</sequence>